<gene>
    <name evidence="1" type="ORF">BDN72DRAFT_561208</name>
</gene>
<evidence type="ECO:0000313" key="2">
    <source>
        <dbReference type="Proteomes" id="UP000308600"/>
    </source>
</evidence>
<reference evidence="1 2" key="1">
    <citation type="journal article" date="2019" name="Nat. Ecol. Evol.">
        <title>Megaphylogeny resolves global patterns of mushroom evolution.</title>
        <authorList>
            <person name="Varga T."/>
            <person name="Krizsan K."/>
            <person name="Foldi C."/>
            <person name="Dima B."/>
            <person name="Sanchez-Garcia M."/>
            <person name="Sanchez-Ramirez S."/>
            <person name="Szollosi G.J."/>
            <person name="Szarkandi J.G."/>
            <person name="Papp V."/>
            <person name="Albert L."/>
            <person name="Andreopoulos W."/>
            <person name="Angelini C."/>
            <person name="Antonin V."/>
            <person name="Barry K.W."/>
            <person name="Bougher N.L."/>
            <person name="Buchanan P."/>
            <person name="Buyck B."/>
            <person name="Bense V."/>
            <person name="Catcheside P."/>
            <person name="Chovatia M."/>
            <person name="Cooper J."/>
            <person name="Damon W."/>
            <person name="Desjardin D."/>
            <person name="Finy P."/>
            <person name="Geml J."/>
            <person name="Haridas S."/>
            <person name="Hughes K."/>
            <person name="Justo A."/>
            <person name="Karasinski D."/>
            <person name="Kautmanova I."/>
            <person name="Kiss B."/>
            <person name="Kocsube S."/>
            <person name="Kotiranta H."/>
            <person name="LaButti K.M."/>
            <person name="Lechner B.E."/>
            <person name="Liimatainen K."/>
            <person name="Lipzen A."/>
            <person name="Lukacs Z."/>
            <person name="Mihaltcheva S."/>
            <person name="Morgado L.N."/>
            <person name="Niskanen T."/>
            <person name="Noordeloos M.E."/>
            <person name="Ohm R.A."/>
            <person name="Ortiz-Santana B."/>
            <person name="Ovrebo C."/>
            <person name="Racz N."/>
            <person name="Riley R."/>
            <person name="Savchenko A."/>
            <person name="Shiryaev A."/>
            <person name="Soop K."/>
            <person name="Spirin V."/>
            <person name="Szebenyi C."/>
            <person name="Tomsovsky M."/>
            <person name="Tulloss R.E."/>
            <person name="Uehling J."/>
            <person name="Grigoriev I.V."/>
            <person name="Vagvolgyi C."/>
            <person name="Papp T."/>
            <person name="Martin F.M."/>
            <person name="Miettinen O."/>
            <person name="Hibbett D.S."/>
            <person name="Nagy L.G."/>
        </authorList>
    </citation>
    <scope>NUCLEOTIDE SEQUENCE [LARGE SCALE GENOMIC DNA]</scope>
    <source>
        <strain evidence="1 2">NL-1719</strain>
    </source>
</reference>
<name>A0ACD3BBZ4_9AGAR</name>
<evidence type="ECO:0000313" key="1">
    <source>
        <dbReference type="EMBL" id="TFK75164.1"/>
    </source>
</evidence>
<organism evidence="1 2">
    <name type="scientific">Pluteus cervinus</name>
    <dbReference type="NCBI Taxonomy" id="181527"/>
    <lineage>
        <taxon>Eukaryota</taxon>
        <taxon>Fungi</taxon>
        <taxon>Dikarya</taxon>
        <taxon>Basidiomycota</taxon>
        <taxon>Agaricomycotina</taxon>
        <taxon>Agaricomycetes</taxon>
        <taxon>Agaricomycetidae</taxon>
        <taxon>Agaricales</taxon>
        <taxon>Pluteineae</taxon>
        <taxon>Pluteaceae</taxon>
        <taxon>Pluteus</taxon>
    </lineage>
</organism>
<dbReference type="EMBL" id="ML208264">
    <property type="protein sequence ID" value="TFK75164.1"/>
    <property type="molecule type" value="Genomic_DNA"/>
</dbReference>
<dbReference type="Proteomes" id="UP000308600">
    <property type="component" value="Unassembled WGS sequence"/>
</dbReference>
<sequence>MLTEVGTLTFTLPMCLRGAIDPGFPVGDTDVWEYLKGLPVDDDMSYRYVACLLGTAYSHMLLRLKTFKDERKNVLDTWHSYIENKTDEAGRREFFADVVVKARLAAQSVPTSDRSPKRKEGYSAIGDVAQKVYRDHVLNPLTELLTWIQNTGHIGLCVTYVDEAQKMGGLLRVMQRLISCQTLDSKMWFVFMSTKSNIDFFPPSIEDRQSLRTRLEVATVLPPFFALGFDQIITKSNQTVTSYTMGEISSLNHIAKYGRPLWAAHLAELKKLEYGDHELVILAAMKLLDDRPSALDLGDPDSSGNILSLLTQRLCIDTILCGKEAATLTKRTVSDHMRLLVGLSEDRRTFYPSSPSEPVLAVAAAFTLYTNPKFSLNKVLAGFEKHLCSAGLVDKGLLGELAARLLLLTARDHAALGDETEVLRLLNPVPLPTMLRHLFGAGNDLLKVGQFNQLLTEFAEVYVNFTHWVVTNGNLPEELDSDVLVNLWVRGTGLQCTFNQESIDLLFVTYQGPFEVTDPVDASKLSAVVLQIKFKNQADSTAAPNVRPVGIPTVWRSRSYLAMIMELGTETMFKATQTKLKVQVPSRSPDISFQDLLDEYVAAERAYAVALEAKVSRGQADALRAAYKEARSNLDNYNRYEIHVRGASPATYGILKAAGISETFDRLLRHANPLLPEMLVKIVQTMQPLACLPENLTGAMAAERSGHVAWMTKFSSVAQTPVDQTADMAVDQ</sequence>
<protein>
    <submittedName>
        <fullName evidence="1">Uncharacterized protein</fullName>
    </submittedName>
</protein>
<keyword evidence="2" id="KW-1185">Reference proteome</keyword>
<accession>A0ACD3BBZ4</accession>
<proteinExistence type="predicted"/>